<accession>A0A545UJK4</accession>
<evidence type="ECO:0000256" key="1">
    <source>
        <dbReference type="SAM" id="Phobius"/>
    </source>
</evidence>
<keyword evidence="1" id="KW-0472">Membrane</keyword>
<evidence type="ECO:0008006" key="4">
    <source>
        <dbReference type="Google" id="ProtNLM"/>
    </source>
</evidence>
<keyword evidence="1" id="KW-0812">Transmembrane</keyword>
<sequence length="63" mass="7342">MGMSLFILLAVVIWLLPFILVLTSNRTSGSEKVAWLLGIVFISWFVWIFYLLLAPLKPKQQRY</sequence>
<dbReference type="AlphaFoldDB" id="A0A545UJK4"/>
<gene>
    <name evidence="2" type="ORF">FLL46_01790</name>
</gene>
<comment type="caution">
    <text evidence="2">The sequence shown here is derived from an EMBL/GenBank/DDBJ whole genome shotgun (WGS) entry which is preliminary data.</text>
</comment>
<proteinExistence type="predicted"/>
<organism evidence="2 3">
    <name type="scientific">Aliikangiella coralliicola</name>
    <dbReference type="NCBI Taxonomy" id="2592383"/>
    <lineage>
        <taxon>Bacteria</taxon>
        <taxon>Pseudomonadati</taxon>
        <taxon>Pseudomonadota</taxon>
        <taxon>Gammaproteobacteria</taxon>
        <taxon>Oceanospirillales</taxon>
        <taxon>Pleioneaceae</taxon>
        <taxon>Aliikangiella</taxon>
    </lineage>
</organism>
<dbReference type="Proteomes" id="UP000315439">
    <property type="component" value="Unassembled WGS sequence"/>
</dbReference>
<evidence type="ECO:0000313" key="2">
    <source>
        <dbReference type="EMBL" id="TQV89639.1"/>
    </source>
</evidence>
<keyword evidence="3" id="KW-1185">Reference proteome</keyword>
<keyword evidence="1" id="KW-1133">Transmembrane helix</keyword>
<feature type="transmembrane region" description="Helical" evidence="1">
    <location>
        <begin position="33"/>
        <end position="53"/>
    </location>
</feature>
<dbReference type="EMBL" id="VIKS01000001">
    <property type="protein sequence ID" value="TQV89639.1"/>
    <property type="molecule type" value="Genomic_DNA"/>
</dbReference>
<evidence type="ECO:0000313" key="3">
    <source>
        <dbReference type="Proteomes" id="UP000315439"/>
    </source>
</evidence>
<protein>
    <recommendedName>
        <fullName evidence="4">Cardiolipin synthase N-terminal domain-containing protein</fullName>
    </recommendedName>
</protein>
<dbReference type="OrthoDB" id="6388451at2"/>
<name>A0A545UJK4_9GAMM</name>
<reference evidence="2 3" key="1">
    <citation type="submission" date="2019-07" db="EMBL/GenBank/DDBJ databases">
        <title>Draft genome for Aliikangiella sp. M105.</title>
        <authorList>
            <person name="Wang G."/>
        </authorList>
    </citation>
    <scope>NUCLEOTIDE SEQUENCE [LARGE SCALE GENOMIC DNA]</scope>
    <source>
        <strain evidence="2 3">M105</strain>
    </source>
</reference>